<organism evidence="2">
    <name type="scientific">uncultured Rubrobacteraceae bacterium</name>
    <dbReference type="NCBI Taxonomy" id="349277"/>
    <lineage>
        <taxon>Bacteria</taxon>
        <taxon>Bacillati</taxon>
        <taxon>Actinomycetota</taxon>
        <taxon>Rubrobacteria</taxon>
        <taxon>Rubrobacterales</taxon>
        <taxon>Rubrobacteraceae</taxon>
        <taxon>environmental samples</taxon>
    </lineage>
</organism>
<proteinExistence type="predicted"/>
<dbReference type="EMBL" id="CADCVA010000114">
    <property type="protein sequence ID" value="CAA9412221.1"/>
    <property type="molecule type" value="Genomic_DNA"/>
</dbReference>
<sequence>VRRRGRLGRPRHGRRPRPCCHAAPRRTLGFCRLPHGRRSGRRPHGRKSSPHSPGRPWSRRSCRGRWYPRTCFRRGTVSWPPTPPRSPEARSRPL</sequence>
<accession>A0A6J4PCQ5</accession>
<evidence type="ECO:0000313" key="2">
    <source>
        <dbReference type="EMBL" id="CAA9412221.1"/>
    </source>
</evidence>
<feature type="compositionally biased region" description="Basic residues" evidence="1">
    <location>
        <begin position="1"/>
        <end position="18"/>
    </location>
</feature>
<feature type="compositionally biased region" description="Basic residues" evidence="1">
    <location>
        <begin position="34"/>
        <end position="49"/>
    </location>
</feature>
<name>A0A6J4PCQ5_9ACTN</name>
<protein>
    <submittedName>
        <fullName evidence="2">Uncharacterized protein</fullName>
    </submittedName>
</protein>
<dbReference type="AlphaFoldDB" id="A0A6J4PCQ5"/>
<feature type="region of interest" description="Disordered" evidence="1">
    <location>
        <begin position="1"/>
        <end position="94"/>
    </location>
</feature>
<gene>
    <name evidence="2" type="ORF">AVDCRST_MAG82-861</name>
</gene>
<feature type="non-terminal residue" evidence="2">
    <location>
        <position position="1"/>
    </location>
</feature>
<feature type="non-terminal residue" evidence="2">
    <location>
        <position position="94"/>
    </location>
</feature>
<reference evidence="2" key="1">
    <citation type="submission" date="2020-02" db="EMBL/GenBank/DDBJ databases">
        <authorList>
            <person name="Meier V. D."/>
        </authorList>
    </citation>
    <scope>NUCLEOTIDE SEQUENCE</scope>
    <source>
        <strain evidence="2">AVDCRST_MAG82</strain>
    </source>
</reference>
<evidence type="ECO:0000256" key="1">
    <source>
        <dbReference type="SAM" id="MobiDB-lite"/>
    </source>
</evidence>